<name>A0A803QPS3_CANSA</name>
<dbReference type="InterPro" id="IPR043128">
    <property type="entry name" value="Rev_trsase/Diguanyl_cyclase"/>
</dbReference>
<proteinExistence type="predicted"/>
<reference evidence="4" key="1">
    <citation type="submission" date="2021-03" db="UniProtKB">
        <authorList>
            <consortium name="EnsemblPlants"/>
        </authorList>
    </citation>
    <scope>IDENTIFICATION</scope>
</reference>
<feature type="region of interest" description="Disordered" evidence="1">
    <location>
        <begin position="1"/>
        <end position="23"/>
    </location>
</feature>
<dbReference type="PANTHER" id="PTHR24559:SF436">
    <property type="entry name" value="RNA-DIRECTED DNA POLYMERASE HOMOLOG"/>
    <property type="match status" value="1"/>
</dbReference>
<dbReference type="SUPFAM" id="SSF50630">
    <property type="entry name" value="Acid proteases"/>
    <property type="match status" value="1"/>
</dbReference>
<dbReference type="InterPro" id="IPR056924">
    <property type="entry name" value="SH3_Tf2-1"/>
</dbReference>
<evidence type="ECO:0000259" key="3">
    <source>
        <dbReference type="Pfam" id="PF24626"/>
    </source>
</evidence>
<dbReference type="Pfam" id="PF13975">
    <property type="entry name" value="gag-asp_proteas"/>
    <property type="match status" value="1"/>
</dbReference>
<dbReference type="InterPro" id="IPR000477">
    <property type="entry name" value="RT_dom"/>
</dbReference>
<evidence type="ECO:0000259" key="2">
    <source>
        <dbReference type="Pfam" id="PF00078"/>
    </source>
</evidence>
<evidence type="ECO:0000256" key="1">
    <source>
        <dbReference type="SAM" id="MobiDB-lite"/>
    </source>
</evidence>
<dbReference type="Proteomes" id="UP000596661">
    <property type="component" value="Unassembled WGS sequence"/>
</dbReference>
<sequence>MKEKINAMLTEEGQNGGDSESTPRMNPMQLLNAMTTVKSSPFKGLMYVREFVNGKEVRAMVDSGATNKFVASSVANRLGLEVVQSSTKLKAVNSEAKRIQGIEFLGAAKAMVAPHLRGVMICDEECPCFVEALPYVQSHGKDVELVTATQFRNSIRKKGNQSYVAALVEIKPAQMVEVPDPFAELLREFANTMPDELPKELPPKRAIDHRIELEPGAVLPAKAPYKMGPRELEELRRQLNEMVDSGFIQPSKAPNGAPILFQKKADGSLRMCVDYCALNKVTVKNKYPVPNVADLFDRLTKASYFTKLDLRSGYWQVRIAVGDESKTTCVTRYGSFEILVMPSGLTNAPATFCNLMNDVVALATSEGGVSQVAKREVYIKKEKCELCRQEVKFLGHWVGQGKLRIDEGKVKAIMEWPVPKKVAEWRSFLGLANYYRKFIKGYPKKVSALRDLEMSVGDKVMLKLTPQIWKKITEKGYHKGLVQKCDGPFEIVQKIGAVAYKLKLPERFKVHQTFHMSFLKKFHEDK</sequence>
<evidence type="ECO:0000313" key="4">
    <source>
        <dbReference type="EnsemblPlants" id="cds.evm.model.10.65"/>
    </source>
</evidence>
<dbReference type="Gene3D" id="2.40.70.10">
    <property type="entry name" value="Acid Proteases"/>
    <property type="match status" value="1"/>
</dbReference>
<protein>
    <recommendedName>
        <fullName evidence="6">Reverse transcriptase domain-containing protein</fullName>
    </recommendedName>
</protein>
<organism evidence="4 5">
    <name type="scientific">Cannabis sativa</name>
    <name type="common">Hemp</name>
    <name type="synonym">Marijuana</name>
    <dbReference type="NCBI Taxonomy" id="3483"/>
    <lineage>
        <taxon>Eukaryota</taxon>
        <taxon>Viridiplantae</taxon>
        <taxon>Streptophyta</taxon>
        <taxon>Embryophyta</taxon>
        <taxon>Tracheophyta</taxon>
        <taxon>Spermatophyta</taxon>
        <taxon>Magnoliopsida</taxon>
        <taxon>eudicotyledons</taxon>
        <taxon>Gunneridae</taxon>
        <taxon>Pentapetalae</taxon>
        <taxon>rosids</taxon>
        <taxon>fabids</taxon>
        <taxon>Rosales</taxon>
        <taxon>Cannabaceae</taxon>
        <taxon>Cannabis</taxon>
    </lineage>
</organism>
<feature type="domain" description="Reverse transcriptase" evidence="2">
    <location>
        <begin position="263"/>
        <end position="362"/>
    </location>
</feature>
<dbReference type="SUPFAM" id="SSF56672">
    <property type="entry name" value="DNA/RNA polymerases"/>
    <property type="match status" value="1"/>
</dbReference>
<dbReference type="Gramene" id="evm.model.10.65">
    <property type="protein sequence ID" value="cds.evm.model.10.65"/>
    <property type="gene ID" value="evm.TU.10.65"/>
</dbReference>
<feature type="domain" description="Tf2-1-like SH3-like" evidence="3">
    <location>
        <begin position="457"/>
        <end position="523"/>
    </location>
</feature>
<evidence type="ECO:0000313" key="5">
    <source>
        <dbReference type="Proteomes" id="UP000596661"/>
    </source>
</evidence>
<dbReference type="Gene3D" id="3.30.70.270">
    <property type="match status" value="3"/>
</dbReference>
<dbReference type="EMBL" id="UZAU01000784">
    <property type="status" value="NOT_ANNOTATED_CDS"/>
    <property type="molecule type" value="Genomic_DNA"/>
</dbReference>
<dbReference type="Gene3D" id="3.10.10.10">
    <property type="entry name" value="HIV Type 1 Reverse Transcriptase, subunit A, domain 1"/>
    <property type="match status" value="1"/>
</dbReference>
<dbReference type="InterPro" id="IPR043502">
    <property type="entry name" value="DNA/RNA_pol_sf"/>
</dbReference>
<dbReference type="Pfam" id="PF24626">
    <property type="entry name" value="SH3_Tf2-1"/>
    <property type="match status" value="1"/>
</dbReference>
<keyword evidence="5" id="KW-1185">Reference proteome</keyword>
<dbReference type="CDD" id="cd00303">
    <property type="entry name" value="retropepsin_like"/>
    <property type="match status" value="1"/>
</dbReference>
<evidence type="ECO:0008006" key="6">
    <source>
        <dbReference type="Google" id="ProtNLM"/>
    </source>
</evidence>
<dbReference type="AlphaFoldDB" id="A0A803QPS3"/>
<dbReference type="CDD" id="cd01647">
    <property type="entry name" value="RT_LTR"/>
    <property type="match status" value="1"/>
</dbReference>
<dbReference type="PANTHER" id="PTHR24559">
    <property type="entry name" value="TRANSPOSON TY3-I GAG-POL POLYPROTEIN"/>
    <property type="match status" value="1"/>
</dbReference>
<dbReference type="EnsemblPlants" id="evm.model.10.65">
    <property type="protein sequence ID" value="cds.evm.model.10.65"/>
    <property type="gene ID" value="evm.TU.10.65"/>
</dbReference>
<dbReference type="InterPro" id="IPR021109">
    <property type="entry name" value="Peptidase_aspartic_dom_sf"/>
</dbReference>
<dbReference type="Pfam" id="PF00078">
    <property type="entry name" value="RVT_1"/>
    <property type="match status" value="1"/>
</dbReference>
<accession>A0A803QPS3</accession>
<dbReference type="OMA" id="MICDEEC"/>
<dbReference type="InterPro" id="IPR053134">
    <property type="entry name" value="RNA-dir_DNA_polymerase"/>
</dbReference>